<comment type="caution">
    <text evidence="2">The sequence shown here is derived from an EMBL/GenBank/DDBJ whole genome shotgun (WGS) entry which is preliminary data.</text>
</comment>
<evidence type="ECO:0000313" key="2">
    <source>
        <dbReference type="EMBL" id="RSM15484.1"/>
    </source>
</evidence>
<dbReference type="PANTHER" id="PTHR24148">
    <property type="entry name" value="ANKYRIN REPEAT DOMAIN-CONTAINING PROTEIN 39 HOMOLOG-RELATED"/>
    <property type="match status" value="1"/>
</dbReference>
<dbReference type="EMBL" id="NIZV01000049">
    <property type="protein sequence ID" value="RSM15484.1"/>
    <property type="molecule type" value="Genomic_DNA"/>
</dbReference>
<organism evidence="2 3">
    <name type="scientific">Fusarium ambrosium</name>
    <dbReference type="NCBI Taxonomy" id="131363"/>
    <lineage>
        <taxon>Eukaryota</taxon>
        <taxon>Fungi</taxon>
        <taxon>Dikarya</taxon>
        <taxon>Ascomycota</taxon>
        <taxon>Pezizomycotina</taxon>
        <taxon>Sordariomycetes</taxon>
        <taxon>Hypocreomycetidae</taxon>
        <taxon>Hypocreales</taxon>
        <taxon>Nectriaceae</taxon>
        <taxon>Fusarium</taxon>
        <taxon>Fusarium solani species complex</taxon>
    </lineage>
</organism>
<protein>
    <recommendedName>
        <fullName evidence="1">Heterokaryon incompatibility domain-containing protein</fullName>
    </recommendedName>
</protein>
<keyword evidence="3" id="KW-1185">Reference proteome</keyword>
<name>A0A428UMH4_9HYPO</name>
<sequence length="403" mass="46791">MHIYTPLQHEEIRVLRCRRLSTSAGPTRCYATIKGPAFTTLSHEIGIDQVSLTACPPFVALSYVWGSPDRDYRLTLCDNSLLPITKSVAEALTYVLDDIEDVLIWIDQICINQSDTEEKNQQVAKMGDIYRKACRVFIWLGPEGDGAERVDRIFQDFEKSRVNSTTEAVLREAFIFSLEAHLNRQAMISTMKLPWFERAWVVQEFMLAREAILVHGRFRWHPDTMFLVTCLFRNIGRESFSEFLDHEISYLRKNHPFQIMQNNKEIHEDFYSLLSRMSSGCKVSEPRDLVYAFLALNKDHRIQIRPTYDVPSFERRLLWEYVLVLRNRRLFVTADGRIGLTQNCVKAGDTIIIAHGSATPLVIRAINEKKRIFRLIGQCYLEKAMFGEEYNFEKWPGSSFIIA</sequence>
<dbReference type="PANTHER" id="PTHR24148:SF73">
    <property type="entry name" value="HET DOMAIN PROTEIN (AFU_ORTHOLOGUE AFUA_8G01020)"/>
    <property type="match status" value="1"/>
</dbReference>
<dbReference type="AlphaFoldDB" id="A0A428UMH4"/>
<dbReference type="Proteomes" id="UP000288429">
    <property type="component" value="Unassembled WGS sequence"/>
</dbReference>
<reference evidence="2 3" key="1">
    <citation type="submission" date="2017-06" db="EMBL/GenBank/DDBJ databases">
        <title>Cmopartive genomic analysis of Ambrosia Fusariam Clade fungi.</title>
        <authorList>
            <person name="Stajich J.E."/>
            <person name="Carrillo J."/>
            <person name="Kijimoto T."/>
            <person name="Eskalen A."/>
            <person name="O'Donnell K."/>
            <person name="Kasson M."/>
        </authorList>
    </citation>
    <scope>NUCLEOTIDE SEQUENCE [LARGE SCALE GENOMIC DNA]</scope>
    <source>
        <strain evidence="2 3">NRRL 20438</strain>
    </source>
</reference>
<gene>
    <name evidence="2" type="ORF">CDV31_004920</name>
</gene>
<evidence type="ECO:0000313" key="3">
    <source>
        <dbReference type="Proteomes" id="UP000288429"/>
    </source>
</evidence>
<dbReference type="Pfam" id="PF06985">
    <property type="entry name" value="HET"/>
    <property type="match status" value="1"/>
</dbReference>
<feature type="domain" description="Heterokaryon incompatibility" evidence="1">
    <location>
        <begin position="58"/>
        <end position="204"/>
    </location>
</feature>
<dbReference type="Pfam" id="PF26639">
    <property type="entry name" value="Het-6_barrel"/>
    <property type="match status" value="1"/>
</dbReference>
<evidence type="ECO:0000259" key="1">
    <source>
        <dbReference type="Pfam" id="PF06985"/>
    </source>
</evidence>
<dbReference type="InterPro" id="IPR010730">
    <property type="entry name" value="HET"/>
</dbReference>
<proteinExistence type="predicted"/>
<accession>A0A428UMH4</accession>
<dbReference type="InterPro" id="IPR052895">
    <property type="entry name" value="HetReg/Transcr_Mod"/>
</dbReference>